<proteinExistence type="predicted"/>
<dbReference type="Proteomes" id="UP000008372">
    <property type="component" value="Unassembled WGS sequence"/>
</dbReference>
<evidence type="ECO:0000313" key="1">
    <source>
        <dbReference type="EMBL" id="GAC05845.1"/>
    </source>
</evidence>
<evidence type="ECO:0000313" key="2">
    <source>
        <dbReference type="Proteomes" id="UP000008372"/>
    </source>
</evidence>
<dbReference type="RefSeq" id="WP_008304645.1">
    <property type="nucleotide sequence ID" value="NZ_BAEK01000047.1"/>
</dbReference>
<protein>
    <recommendedName>
        <fullName evidence="3">Sulfotransferase domain-containing protein</fullName>
    </recommendedName>
</protein>
<accession>A0ABQ0I981</accession>
<dbReference type="EMBL" id="BAEK01000047">
    <property type="protein sequence ID" value="GAC05845.1"/>
    <property type="molecule type" value="Genomic_DNA"/>
</dbReference>
<keyword evidence="2" id="KW-1185">Reference proteome</keyword>
<gene>
    <name evidence="1" type="ORF">GAGA_3011</name>
</gene>
<evidence type="ECO:0008006" key="3">
    <source>
        <dbReference type="Google" id="ProtNLM"/>
    </source>
</evidence>
<dbReference type="InterPro" id="IPR027417">
    <property type="entry name" value="P-loop_NTPase"/>
</dbReference>
<sequence>MKNSELLTYLSKHPSLIFSKPKRIFMLSHMRSRSSLLSHIIGSSDEISGYSELSIAYGKKFGLEKQKVILHKDSLVVDSSVKLFDKILHNSFDFRDLSKLNSPKNDVVVMIRKPRATVKSIVTMGVKNNNNKYADINWACQYYKERISRILKMSSTLDRFFLLDSEAIIDTPAQTLSKLSEYLRLSTPLTPQYESFNKTGMKKSGDTSDNIKKGEIVRTKENEDIIIPDAALKELETFFSQSLDKLRSSPASKS</sequence>
<comment type="caution">
    <text evidence="1">The sequence shown here is derived from an EMBL/GenBank/DDBJ whole genome shotgun (WGS) entry which is preliminary data.</text>
</comment>
<organism evidence="1 2">
    <name type="scientific">Paraglaciecola agarilytica NO2</name>
    <dbReference type="NCBI Taxonomy" id="1125747"/>
    <lineage>
        <taxon>Bacteria</taxon>
        <taxon>Pseudomonadati</taxon>
        <taxon>Pseudomonadota</taxon>
        <taxon>Gammaproteobacteria</taxon>
        <taxon>Alteromonadales</taxon>
        <taxon>Alteromonadaceae</taxon>
        <taxon>Paraglaciecola</taxon>
    </lineage>
</organism>
<dbReference type="SUPFAM" id="SSF52540">
    <property type="entry name" value="P-loop containing nucleoside triphosphate hydrolases"/>
    <property type="match status" value="1"/>
</dbReference>
<name>A0ABQ0I981_9ALTE</name>
<dbReference type="Gene3D" id="3.40.50.300">
    <property type="entry name" value="P-loop containing nucleotide triphosphate hydrolases"/>
    <property type="match status" value="1"/>
</dbReference>
<reference evidence="1 2" key="1">
    <citation type="journal article" date="2014" name="Environ. Microbiol.">
        <title>Comparative genomics of the marine bacterial genus Glaciecola reveals the high degree of genomic diversity and genomic characteristic for cold adaptation.</title>
        <authorList>
            <person name="Qin Q.L."/>
            <person name="Xie B.B."/>
            <person name="Yu Y."/>
            <person name="Shu Y.L."/>
            <person name="Rong J.C."/>
            <person name="Zhang Y.J."/>
            <person name="Zhao D.L."/>
            <person name="Chen X.L."/>
            <person name="Zhang X.Y."/>
            <person name="Chen B."/>
            <person name="Zhou B.C."/>
            <person name="Zhang Y.Z."/>
        </authorList>
    </citation>
    <scope>NUCLEOTIDE SEQUENCE [LARGE SCALE GENOMIC DNA]</scope>
    <source>
        <strain evidence="1 2">NO2</strain>
    </source>
</reference>